<dbReference type="SUPFAM" id="SSF52980">
    <property type="entry name" value="Restriction endonuclease-like"/>
    <property type="match status" value="1"/>
</dbReference>
<reference evidence="1" key="1">
    <citation type="journal article" date="2022" name="Front. Microbiol.">
        <title>Genome-based taxonomic rearrangement of Oceanobacter-related bacteria including the description of Thalassolituus hydrocarbonoclasticus sp. nov. and Thalassolituus pacificus sp. nov. and emended description of the genus Thalassolituus.</title>
        <authorList>
            <person name="Dong C."/>
            <person name="Wei L."/>
            <person name="Wang J."/>
            <person name="Lai Q."/>
            <person name="Huang Z."/>
            <person name="Shao Z."/>
        </authorList>
    </citation>
    <scope>NUCLEOTIDE SEQUENCE</scope>
    <source>
        <strain evidence="1">59MF3M-4</strain>
    </source>
</reference>
<dbReference type="RefSeq" id="WP_260975667.1">
    <property type="nucleotide sequence ID" value="NZ_JAOANI010000014.1"/>
</dbReference>
<dbReference type="InterPro" id="IPR011335">
    <property type="entry name" value="Restrct_endonuc-II-like"/>
</dbReference>
<comment type="caution">
    <text evidence="1">The sequence shown here is derived from an EMBL/GenBank/DDBJ whole genome shotgun (WGS) entry which is preliminary data.</text>
</comment>
<gene>
    <name evidence="1" type="ORF">NYR02_07100</name>
</gene>
<dbReference type="AlphaFoldDB" id="A0A9X2WE75"/>
<dbReference type="SMART" id="SM01322">
    <property type="entry name" value="YaeQ"/>
    <property type="match status" value="1"/>
</dbReference>
<dbReference type="Gene3D" id="3.10.640.10">
    <property type="entry name" value="Restriction endonuclease-like alpha-beta roll domain"/>
    <property type="match status" value="1"/>
</dbReference>
<dbReference type="InterPro" id="IPR009822">
    <property type="entry name" value="YaeQ"/>
</dbReference>
<name>A0A9X2WE75_9GAMM</name>
<protein>
    <submittedName>
        <fullName evidence="1">YaeQ family protein</fullName>
    </submittedName>
</protein>
<dbReference type="Proteomes" id="UP001147830">
    <property type="component" value="Unassembled WGS sequence"/>
</dbReference>
<dbReference type="PANTHER" id="PTHR38784">
    <property type="entry name" value="SUCROSE PHOSPHORYLASE"/>
    <property type="match status" value="1"/>
</dbReference>
<dbReference type="Pfam" id="PF07152">
    <property type="entry name" value="YaeQ"/>
    <property type="match status" value="1"/>
</dbReference>
<dbReference type="EMBL" id="JAOANI010000014">
    <property type="protein sequence ID" value="MCT7358783.1"/>
    <property type="molecule type" value="Genomic_DNA"/>
</dbReference>
<evidence type="ECO:0000313" key="1">
    <source>
        <dbReference type="EMBL" id="MCT7358783.1"/>
    </source>
</evidence>
<accession>A0A9X2WE75</accession>
<organism evidence="1 2">
    <name type="scientific">Thalassolituus pacificus</name>
    <dbReference type="NCBI Taxonomy" id="2975440"/>
    <lineage>
        <taxon>Bacteria</taxon>
        <taxon>Pseudomonadati</taxon>
        <taxon>Pseudomonadota</taxon>
        <taxon>Gammaproteobacteria</taxon>
        <taxon>Oceanospirillales</taxon>
        <taxon>Oceanospirillaceae</taxon>
        <taxon>Thalassolituus</taxon>
    </lineage>
</organism>
<reference evidence="1" key="2">
    <citation type="submission" date="2022-08" db="EMBL/GenBank/DDBJ databases">
        <authorList>
            <person name="Dong C."/>
        </authorList>
    </citation>
    <scope>NUCLEOTIDE SEQUENCE</scope>
    <source>
        <strain evidence="1">59MF3M-4</strain>
    </source>
</reference>
<proteinExistence type="predicted"/>
<dbReference type="CDD" id="cd22368">
    <property type="entry name" value="YaeQ-like"/>
    <property type="match status" value="1"/>
</dbReference>
<evidence type="ECO:0000313" key="2">
    <source>
        <dbReference type="Proteomes" id="UP001147830"/>
    </source>
</evidence>
<dbReference type="PANTHER" id="PTHR38784:SF1">
    <property type="entry name" value="SUCROSE PHOSPHORYLASE"/>
    <property type="match status" value="1"/>
</dbReference>
<keyword evidence="2" id="KW-1185">Reference proteome</keyword>
<dbReference type="PIRSF" id="PIRSF011484">
    <property type="entry name" value="YaeQ"/>
    <property type="match status" value="1"/>
</dbReference>
<dbReference type="InterPro" id="IPR038590">
    <property type="entry name" value="YaeQ_sf"/>
</dbReference>
<sequence length="182" mass="21002">MALKATIFKAELNVSDMDRHHYQTYNLTIAQHPSETTERMMVRLAAFTLNASEQLEFTKGLSTDDEPDLWAHSLSDEIDLWVELGQPDEKRIRKACNRAKQVIIYGYHGRASQLWWQQVENSCQRFNNLQVVDFDAAAIEQLQQLTGRTMRLQASIQDGMLWLGDSSQTIEIGMTVLRENKR</sequence>